<dbReference type="Pfam" id="PF05866">
    <property type="entry name" value="RusA"/>
    <property type="match status" value="1"/>
</dbReference>
<evidence type="ECO:0000313" key="2">
    <source>
        <dbReference type="EMBL" id="GAX12845.1"/>
    </source>
</evidence>
<dbReference type="Proteomes" id="UP000198406">
    <property type="component" value="Unassembled WGS sequence"/>
</dbReference>
<organism evidence="2 3">
    <name type="scientific">Fistulifera solaris</name>
    <name type="common">Oleaginous diatom</name>
    <dbReference type="NCBI Taxonomy" id="1519565"/>
    <lineage>
        <taxon>Eukaryota</taxon>
        <taxon>Sar</taxon>
        <taxon>Stramenopiles</taxon>
        <taxon>Ochrophyta</taxon>
        <taxon>Bacillariophyta</taxon>
        <taxon>Bacillariophyceae</taxon>
        <taxon>Bacillariophycidae</taxon>
        <taxon>Naviculales</taxon>
        <taxon>Naviculaceae</taxon>
        <taxon>Fistulifera</taxon>
    </lineage>
</organism>
<accession>A0A1Z5JFR7</accession>
<dbReference type="AlphaFoldDB" id="A0A1Z5JFR7"/>
<feature type="compositionally biased region" description="Polar residues" evidence="1">
    <location>
        <begin position="1"/>
        <end position="13"/>
    </location>
</feature>
<dbReference type="SUPFAM" id="SSF103084">
    <property type="entry name" value="Holliday junction resolvase RusA"/>
    <property type="match status" value="1"/>
</dbReference>
<comment type="caution">
    <text evidence="2">The sequence shown here is derived from an EMBL/GenBank/DDBJ whole genome shotgun (WGS) entry which is preliminary data.</text>
</comment>
<evidence type="ECO:0000313" key="3">
    <source>
        <dbReference type="Proteomes" id="UP000198406"/>
    </source>
</evidence>
<evidence type="ECO:0000256" key="1">
    <source>
        <dbReference type="SAM" id="MobiDB-lite"/>
    </source>
</evidence>
<dbReference type="GO" id="GO:0006310">
    <property type="term" value="P:DNA recombination"/>
    <property type="evidence" value="ECO:0007669"/>
    <property type="project" value="InterPro"/>
</dbReference>
<protein>
    <submittedName>
        <fullName evidence="2">Uncharacterized protein</fullName>
    </submittedName>
</protein>
<gene>
    <name evidence="2" type="ORF">FisN_15Hh327</name>
</gene>
<dbReference type="Gene3D" id="3.30.1330.70">
    <property type="entry name" value="Holliday junction resolvase RusA"/>
    <property type="match status" value="1"/>
</dbReference>
<feature type="region of interest" description="Disordered" evidence="1">
    <location>
        <begin position="1"/>
        <end position="50"/>
    </location>
</feature>
<dbReference type="InterPro" id="IPR008822">
    <property type="entry name" value="Endonuclease_RusA-like"/>
</dbReference>
<proteinExistence type="predicted"/>
<dbReference type="EMBL" id="BDSP01000055">
    <property type="protein sequence ID" value="GAX12845.1"/>
    <property type="molecule type" value="Genomic_DNA"/>
</dbReference>
<reference evidence="2 3" key="1">
    <citation type="journal article" date="2015" name="Plant Cell">
        <title>Oil accumulation by the oleaginous diatom Fistulifera solaris as revealed by the genome and transcriptome.</title>
        <authorList>
            <person name="Tanaka T."/>
            <person name="Maeda Y."/>
            <person name="Veluchamy A."/>
            <person name="Tanaka M."/>
            <person name="Abida H."/>
            <person name="Marechal E."/>
            <person name="Bowler C."/>
            <person name="Muto M."/>
            <person name="Sunaga Y."/>
            <person name="Tanaka M."/>
            <person name="Yoshino T."/>
            <person name="Taniguchi T."/>
            <person name="Fukuda Y."/>
            <person name="Nemoto M."/>
            <person name="Matsumoto M."/>
            <person name="Wong P.S."/>
            <person name="Aburatani S."/>
            <person name="Fujibuchi W."/>
        </authorList>
    </citation>
    <scope>NUCLEOTIDE SEQUENCE [LARGE SCALE GENOMIC DNA]</scope>
    <source>
        <strain evidence="2 3">JPCC DA0580</strain>
    </source>
</reference>
<keyword evidence="3" id="KW-1185">Reference proteome</keyword>
<dbReference type="GO" id="GO:0006281">
    <property type="term" value="P:DNA repair"/>
    <property type="evidence" value="ECO:0007669"/>
    <property type="project" value="InterPro"/>
</dbReference>
<dbReference type="InterPro" id="IPR036614">
    <property type="entry name" value="RusA-like_sf"/>
</dbReference>
<dbReference type="GO" id="GO:0000287">
    <property type="term" value="F:magnesium ion binding"/>
    <property type="evidence" value="ECO:0007669"/>
    <property type="project" value="InterPro"/>
</dbReference>
<dbReference type="InParanoid" id="A0A1Z5JFR7"/>
<sequence>MHSVSTSRRNCYDNSLRTTLRRSSTSHDAISTIREPSKGKSKTKTESFTNKQSTTPLFWHNASDPTVFHYHNTTTTGLTFRIRGNPLPLQRHRQTRRGFVYNPSQTAQTAFRQVLESQLVSQPETPLFEETIPLHMSCHFYMKRSLSDFVAQTRGRPLKMAAATVLSTRTPDVDNLAKFVLDSLNGLLYADDQQIVSLSVQKLRDNEGECWGYTDVHVSVVSDKDGSSMLLTDDPESIRHVLQVKNHLV</sequence>
<name>A0A1Z5JFR7_FISSO</name>
<dbReference type="OrthoDB" id="45663at2759"/>